<evidence type="ECO:0000313" key="2">
    <source>
        <dbReference type="Proteomes" id="UP000003879"/>
    </source>
</evidence>
<dbReference type="AlphaFoldDB" id="A0A0E2ALD7"/>
<evidence type="ECO:0000313" key="1">
    <source>
        <dbReference type="EMBL" id="EIY92681.1"/>
    </source>
</evidence>
<dbReference type="PATRIC" id="fig|997883.3.peg.3841"/>
<dbReference type="RefSeq" id="WP_005788797.1">
    <property type="nucleotide sequence ID" value="NZ_JH724217.1"/>
</dbReference>
<gene>
    <name evidence="1" type="ORF">HMPREF1056_03638</name>
</gene>
<dbReference type="SUPFAM" id="SSF46785">
    <property type="entry name" value="Winged helix' DNA-binding domain"/>
    <property type="match status" value="1"/>
</dbReference>
<name>A0A0E2ALD7_BACFG</name>
<dbReference type="InterPro" id="IPR036390">
    <property type="entry name" value="WH_DNA-bd_sf"/>
</dbReference>
<organism evidence="1 2">
    <name type="scientific">Bacteroides fragilis CL07T12C05</name>
    <dbReference type="NCBI Taxonomy" id="997883"/>
    <lineage>
        <taxon>Bacteria</taxon>
        <taxon>Pseudomonadati</taxon>
        <taxon>Bacteroidota</taxon>
        <taxon>Bacteroidia</taxon>
        <taxon>Bacteroidales</taxon>
        <taxon>Bacteroidaceae</taxon>
        <taxon>Bacteroides</taxon>
    </lineage>
</organism>
<dbReference type="InterPro" id="IPR036388">
    <property type="entry name" value="WH-like_DNA-bd_sf"/>
</dbReference>
<dbReference type="GeneID" id="60367045"/>
<dbReference type="EMBL" id="AGXN01000021">
    <property type="protein sequence ID" value="EIY92681.1"/>
    <property type="molecule type" value="Genomic_DNA"/>
</dbReference>
<dbReference type="SMR" id="A0A0E2ALD7"/>
<dbReference type="HOGENOM" id="CLU_147841_0_0_10"/>
<proteinExistence type="predicted"/>
<comment type="caution">
    <text evidence="1">The sequence shown here is derived from an EMBL/GenBank/DDBJ whole genome shotgun (WGS) entry which is preliminary data.</text>
</comment>
<reference evidence="1 2" key="1">
    <citation type="submission" date="2012-02" db="EMBL/GenBank/DDBJ databases">
        <title>The Genome Sequence of Bacteroides fragilis CL07T12C05.</title>
        <authorList>
            <consortium name="The Broad Institute Genome Sequencing Platform"/>
            <person name="Earl A."/>
            <person name="Ward D."/>
            <person name="Feldgarden M."/>
            <person name="Gevers D."/>
            <person name="Zitomersky N.L."/>
            <person name="Coyne M.J."/>
            <person name="Comstock L.E."/>
            <person name="Young S.K."/>
            <person name="Zeng Q."/>
            <person name="Gargeya S."/>
            <person name="Fitzgerald M."/>
            <person name="Haas B."/>
            <person name="Abouelleil A."/>
            <person name="Alvarado L."/>
            <person name="Arachchi H.M."/>
            <person name="Berlin A."/>
            <person name="Chapman S.B."/>
            <person name="Gearin G."/>
            <person name="Goldberg J."/>
            <person name="Griggs A."/>
            <person name="Gujja S."/>
            <person name="Hansen M."/>
            <person name="Heiman D."/>
            <person name="Howarth C."/>
            <person name="Larimer J."/>
            <person name="Lui A."/>
            <person name="MacDonald P.J.P."/>
            <person name="McCowen C."/>
            <person name="Montmayeur A."/>
            <person name="Murphy C."/>
            <person name="Neiman D."/>
            <person name="Pearson M."/>
            <person name="Priest M."/>
            <person name="Roberts A."/>
            <person name="Saif S."/>
            <person name="Shea T."/>
            <person name="Sisk P."/>
            <person name="Stolte C."/>
            <person name="Sykes S."/>
            <person name="Wortman J."/>
            <person name="Nusbaum C."/>
            <person name="Birren B."/>
        </authorList>
    </citation>
    <scope>NUCLEOTIDE SEQUENCE [LARGE SCALE GENOMIC DNA]</scope>
    <source>
        <strain evidence="1 2">CL07T12C05</strain>
    </source>
</reference>
<accession>A0A0E2ALD7</accession>
<dbReference type="Gene3D" id="1.10.10.10">
    <property type="entry name" value="Winged helix-like DNA-binding domain superfamily/Winged helix DNA-binding domain"/>
    <property type="match status" value="1"/>
</dbReference>
<protein>
    <submittedName>
        <fullName evidence="1">Uncharacterized protein</fullName>
    </submittedName>
</protein>
<dbReference type="Proteomes" id="UP000003879">
    <property type="component" value="Unassembled WGS sequence"/>
</dbReference>
<sequence length="124" mass="13925">MLTPLTLTAISVLRHISSHETGNLQDLECGCKPLDELLGQLESAGLIRVRTDQSGSGIPKTYELTRPLFRISLLDLMEAVDQHLNCNQPDCEKMYARYHYAAHKLGIVNQMTRAYLSEIPLTDL</sequence>